<dbReference type="EMBL" id="MOEN01000014">
    <property type="protein sequence ID" value="OMH40528.1"/>
    <property type="molecule type" value="Genomic_DNA"/>
</dbReference>
<evidence type="ECO:0000256" key="3">
    <source>
        <dbReference type="ARBA" id="ARBA00022576"/>
    </source>
</evidence>
<feature type="domain" description="Aminotransferase class I/classII large" evidence="6">
    <location>
        <begin position="24"/>
        <end position="366"/>
    </location>
</feature>
<dbReference type="InterPro" id="IPR050596">
    <property type="entry name" value="AspAT/PAT-like"/>
</dbReference>
<dbReference type="PANTHER" id="PTHR46383:SF2">
    <property type="entry name" value="AMINOTRANSFERASE"/>
    <property type="match status" value="1"/>
</dbReference>
<comment type="cofactor">
    <cofactor evidence="1">
        <name>pyridoxal 5'-phosphate</name>
        <dbReference type="ChEBI" id="CHEBI:597326"/>
    </cofactor>
</comment>
<dbReference type="GO" id="GO:0008483">
    <property type="term" value="F:transaminase activity"/>
    <property type="evidence" value="ECO:0007669"/>
    <property type="project" value="UniProtKB-KW"/>
</dbReference>
<evidence type="ECO:0000313" key="7">
    <source>
        <dbReference type="EMBL" id="OMH40528.1"/>
    </source>
</evidence>
<proteinExistence type="inferred from homology"/>
<organism evidence="7 8">
    <name type="scientific">Desulfurobacterium indicum</name>
    <dbReference type="NCBI Taxonomy" id="1914305"/>
    <lineage>
        <taxon>Bacteria</taxon>
        <taxon>Pseudomonadati</taxon>
        <taxon>Aquificota</taxon>
        <taxon>Aquificia</taxon>
        <taxon>Desulfurobacteriales</taxon>
        <taxon>Desulfurobacteriaceae</taxon>
        <taxon>Desulfurobacterium</taxon>
    </lineage>
</organism>
<gene>
    <name evidence="7" type="ORF">BLW93_04785</name>
</gene>
<evidence type="ECO:0000313" key="8">
    <source>
        <dbReference type="Proteomes" id="UP000187408"/>
    </source>
</evidence>
<comment type="similarity">
    <text evidence="2">Belongs to the class-I pyridoxal-phosphate-dependent aminotransferase family.</text>
</comment>
<dbReference type="InterPro" id="IPR015424">
    <property type="entry name" value="PyrdxlP-dep_Trfase"/>
</dbReference>
<dbReference type="SUPFAM" id="SSF53383">
    <property type="entry name" value="PLP-dependent transferases"/>
    <property type="match status" value="1"/>
</dbReference>
<sequence>MKRLEGVSSFIVMDIVREAGKYEDTIHFEVGQPDLQPPPQVWEEAEKAIKDGKNSYIESLGLLQLRKKISEFYYKKYGINISPSRIAITSGTSGAFLVAYSILLDFGEKILLTDPSYPCYKNFAKVLDINPVFVPVDKTTNYRLTPEKLNENSNVKAVHIPSPSNPIGNIYDKETLKNLIETAEEKKIWFISDEIYHGLVYDKKEHTALEFSDNAVVISGFSKYFCMPGFRLGWIILPENLMRKAEIILQNFFISAPTISQYAALGAFDYQYLSKVTEIFKERRDYLFNALSSIFEIDAKPEGAFYIWANISKYSNNSFEFAKELLEKLHVAVTPGVDFGKNGTEKYIRFAYTRNIEHLSEGVERIKNYLKS</sequence>
<evidence type="ECO:0000256" key="4">
    <source>
        <dbReference type="ARBA" id="ARBA00022679"/>
    </source>
</evidence>
<keyword evidence="5" id="KW-0663">Pyridoxal phosphate</keyword>
<dbReference type="GO" id="GO:0006520">
    <property type="term" value="P:amino acid metabolic process"/>
    <property type="evidence" value="ECO:0007669"/>
    <property type="project" value="InterPro"/>
</dbReference>
<dbReference type="Pfam" id="PF00155">
    <property type="entry name" value="Aminotran_1_2"/>
    <property type="match status" value="1"/>
</dbReference>
<protein>
    <submittedName>
        <fullName evidence="7">Aminotransferase</fullName>
    </submittedName>
</protein>
<evidence type="ECO:0000256" key="2">
    <source>
        <dbReference type="ARBA" id="ARBA00007441"/>
    </source>
</evidence>
<reference evidence="7 8" key="1">
    <citation type="submission" date="2016-10" db="EMBL/GenBank/DDBJ databases">
        <title>Genome sequence of a sulfur-reducing bacterium Desulfurobacterium indicum K6013.</title>
        <authorList>
            <person name="Cao J."/>
            <person name="Shao Z."/>
            <person name="Alain K."/>
            <person name="Jebbar M."/>
        </authorList>
    </citation>
    <scope>NUCLEOTIDE SEQUENCE [LARGE SCALE GENOMIC DNA]</scope>
    <source>
        <strain evidence="7 8">K6013</strain>
    </source>
</reference>
<dbReference type="AlphaFoldDB" id="A0A1R1ML37"/>
<dbReference type="Proteomes" id="UP000187408">
    <property type="component" value="Unassembled WGS sequence"/>
</dbReference>
<keyword evidence="8" id="KW-1185">Reference proteome</keyword>
<comment type="caution">
    <text evidence="7">The sequence shown here is derived from an EMBL/GenBank/DDBJ whole genome shotgun (WGS) entry which is preliminary data.</text>
</comment>
<evidence type="ECO:0000259" key="6">
    <source>
        <dbReference type="Pfam" id="PF00155"/>
    </source>
</evidence>
<dbReference type="InterPro" id="IPR004839">
    <property type="entry name" value="Aminotransferase_I/II_large"/>
</dbReference>
<evidence type="ECO:0000256" key="1">
    <source>
        <dbReference type="ARBA" id="ARBA00001933"/>
    </source>
</evidence>
<dbReference type="OrthoDB" id="9803354at2"/>
<accession>A0A1R1ML37</accession>
<dbReference type="PRINTS" id="PR00753">
    <property type="entry name" value="ACCSYNTHASE"/>
</dbReference>
<evidence type="ECO:0000256" key="5">
    <source>
        <dbReference type="ARBA" id="ARBA00022898"/>
    </source>
</evidence>
<dbReference type="GO" id="GO:0030170">
    <property type="term" value="F:pyridoxal phosphate binding"/>
    <property type="evidence" value="ECO:0007669"/>
    <property type="project" value="InterPro"/>
</dbReference>
<name>A0A1R1ML37_9BACT</name>
<keyword evidence="4 7" id="KW-0808">Transferase</keyword>
<dbReference type="PANTHER" id="PTHR46383">
    <property type="entry name" value="ASPARTATE AMINOTRANSFERASE"/>
    <property type="match status" value="1"/>
</dbReference>
<keyword evidence="3 7" id="KW-0032">Aminotransferase</keyword>
<dbReference type="Gene3D" id="3.40.640.10">
    <property type="entry name" value="Type I PLP-dependent aspartate aminotransferase-like (Major domain)"/>
    <property type="match status" value="1"/>
</dbReference>
<dbReference type="STRING" id="1914305.BLW93_04785"/>
<dbReference type="RefSeq" id="WP_076712968.1">
    <property type="nucleotide sequence ID" value="NZ_MOEN01000014.1"/>
</dbReference>
<dbReference type="CDD" id="cd00609">
    <property type="entry name" value="AAT_like"/>
    <property type="match status" value="1"/>
</dbReference>
<dbReference type="InterPro" id="IPR015421">
    <property type="entry name" value="PyrdxlP-dep_Trfase_major"/>
</dbReference>